<dbReference type="SUPFAM" id="SSF46565">
    <property type="entry name" value="Chaperone J-domain"/>
    <property type="match status" value="1"/>
</dbReference>
<feature type="region of interest" description="Disordered" evidence="16">
    <location>
        <begin position="1086"/>
        <end position="1136"/>
    </location>
</feature>
<feature type="coiled-coil region" evidence="15">
    <location>
        <begin position="3558"/>
        <end position="3585"/>
    </location>
</feature>
<dbReference type="InterPro" id="IPR035892">
    <property type="entry name" value="C2_domain_sf"/>
</dbReference>
<feature type="region of interest" description="Disordered" evidence="16">
    <location>
        <begin position="421"/>
        <end position="444"/>
    </location>
</feature>
<keyword evidence="11" id="KW-0969">Cilium</keyword>
<evidence type="ECO:0000256" key="1">
    <source>
        <dbReference type="ARBA" id="ARBA00004430"/>
    </source>
</evidence>
<keyword evidence="17" id="KW-0812">Transmembrane</keyword>
<dbReference type="InterPro" id="IPR043157">
    <property type="entry name" value="Dynein_AAA1S"/>
</dbReference>
<dbReference type="SUPFAM" id="SSF81296">
    <property type="entry name" value="E set domains"/>
    <property type="match status" value="1"/>
</dbReference>
<dbReference type="Pfam" id="PF17852">
    <property type="entry name" value="Dynein_AAA_lid"/>
    <property type="match status" value="1"/>
</dbReference>
<evidence type="ECO:0000256" key="6">
    <source>
        <dbReference type="ARBA" id="ARBA00022737"/>
    </source>
</evidence>
<keyword evidence="4" id="KW-0963">Cytoplasm</keyword>
<dbReference type="STRING" id="400727.A0A2T7P747"/>
<organism evidence="19 20">
    <name type="scientific">Pomacea canaliculata</name>
    <name type="common">Golden apple snail</name>
    <dbReference type="NCBI Taxonomy" id="400727"/>
    <lineage>
        <taxon>Eukaryota</taxon>
        <taxon>Metazoa</taxon>
        <taxon>Spiralia</taxon>
        <taxon>Lophotrochozoa</taxon>
        <taxon>Mollusca</taxon>
        <taxon>Gastropoda</taxon>
        <taxon>Caenogastropoda</taxon>
        <taxon>Architaenioglossa</taxon>
        <taxon>Ampullarioidea</taxon>
        <taxon>Ampullariidae</taxon>
        <taxon>Pomacea</taxon>
    </lineage>
</organism>
<reference evidence="19 20" key="1">
    <citation type="submission" date="2018-04" db="EMBL/GenBank/DDBJ databases">
        <title>The genome of golden apple snail Pomacea canaliculata provides insight into stress tolerance and invasive adaptation.</title>
        <authorList>
            <person name="Liu C."/>
            <person name="Liu B."/>
            <person name="Ren Y."/>
            <person name="Zhang Y."/>
            <person name="Wang H."/>
            <person name="Li S."/>
            <person name="Jiang F."/>
            <person name="Yin L."/>
            <person name="Zhang G."/>
            <person name="Qian W."/>
            <person name="Fan W."/>
        </authorList>
    </citation>
    <scope>NUCLEOTIDE SEQUENCE [LARGE SCALE GENOMIC DNA]</scope>
    <source>
        <strain evidence="19">SZHN2017</strain>
        <tissue evidence="19">Muscle</tissue>
    </source>
</reference>
<gene>
    <name evidence="19" type="ORF">C0Q70_11845</name>
</gene>
<keyword evidence="9" id="KW-0243">Dynein</keyword>
<evidence type="ECO:0000313" key="20">
    <source>
        <dbReference type="Proteomes" id="UP000245119"/>
    </source>
</evidence>
<dbReference type="InterPro" id="IPR041466">
    <property type="entry name" value="Dynein_AAA5_ext"/>
</dbReference>
<dbReference type="InterPro" id="IPR027417">
    <property type="entry name" value="P-loop_NTPase"/>
</dbReference>
<feature type="region of interest" description="Disordered" evidence="16">
    <location>
        <begin position="5375"/>
        <end position="5560"/>
    </location>
</feature>
<feature type="compositionally biased region" description="Basic and acidic residues" evidence="16">
    <location>
        <begin position="5490"/>
        <end position="5527"/>
    </location>
</feature>
<feature type="region of interest" description="Disordered" evidence="16">
    <location>
        <begin position="1874"/>
        <end position="1923"/>
    </location>
</feature>
<feature type="compositionally biased region" description="Acidic residues" evidence="16">
    <location>
        <begin position="3821"/>
        <end position="3832"/>
    </location>
</feature>
<evidence type="ECO:0000313" key="19">
    <source>
        <dbReference type="EMBL" id="PVD29248.1"/>
    </source>
</evidence>
<dbReference type="InterPro" id="IPR035706">
    <property type="entry name" value="AAA_9"/>
</dbReference>
<proteinExistence type="inferred from homology"/>
<keyword evidence="7" id="KW-0547">Nucleotide-binding</keyword>
<feature type="compositionally biased region" description="Basic and acidic residues" evidence="16">
    <location>
        <begin position="5399"/>
        <end position="5421"/>
    </location>
</feature>
<dbReference type="Pfam" id="PF12780">
    <property type="entry name" value="AAA_8"/>
    <property type="match status" value="1"/>
</dbReference>
<name>A0A2T7P747_POMCA</name>
<feature type="compositionally biased region" description="Low complexity" evidence="16">
    <location>
        <begin position="5454"/>
        <end position="5470"/>
    </location>
</feature>
<dbReference type="PANTHER" id="PTHR46961">
    <property type="entry name" value="DYNEIN HEAVY CHAIN 1, AXONEMAL-LIKE PROTEIN"/>
    <property type="match status" value="1"/>
</dbReference>
<keyword evidence="13" id="KW-0206">Cytoskeleton</keyword>
<dbReference type="GO" id="GO:0007018">
    <property type="term" value="P:microtubule-based movement"/>
    <property type="evidence" value="ECO:0007669"/>
    <property type="project" value="InterPro"/>
</dbReference>
<dbReference type="InterPro" id="IPR042228">
    <property type="entry name" value="Dynein_linker_3"/>
</dbReference>
<keyword evidence="5" id="KW-0493">Microtubule</keyword>
<dbReference type="InterPro" id="IPR043160">
    <property type="entry name" value="Dynein_C_barrel"/>
</dbReference>
<dbReference type="GO" id="GO:0005789">
    <property type="term" value="C:endoplasmic reticulum membrane"/>
    <property type="evidence" value="ECO:0007669"/>
    <property type="project" value="UniProtKB-SubCell"/>
</dbReference>
<feature type="compositionally biased region" description="Basic and acidic residues" evidence="16">
    <location>
        <begin position="1102"/>
        <end position="1118"/>
    </location>
</feature>
<dbReference type="Pfam" id="PF00226">
    <property type="entry name" value="DnaJ"/>
    <property type="match status" value="1"/>
</dbReference>
<evidence type="ECO:0000256" key="12">
    <source>
        <dbReference type="ARBA" id="ARBA00023175"/>
    </source>
</evidence>
<feature type="transmembrane region" description="Helical" evidence="17">
    <location>
        <begin position="4975"/>
        <end position="4993"/>
    </location>
</feature>
<dbReference type="EMBL" id="PZQS01000006">
    <property type="protein sequence ID" value="PVD29248.1"/>
    <property type="molecule type" value="Genomic_DNA"/>
</dbReference>
<dbReference type="Pfam" id="PF08393">
    <property type="entry name" value="DHC_N2"/>
    <property type="match status" value="1"/>
</dbReference>
<evidence type="ECO:0000256" key="16">
    <source>
        <dbReference type="SAM" id="MobiDB-lite"/>
    </source>
</evidence>
<keyword evidence="20" id="KW-1185">Reference proteome</keyword>
<feature type="compositionally biased region" description="Polar residues" evidence="16">
    <location>
        <begin position="2326"/>
        <end position="2342"/>
    </location>
</feature>
<dbReference type="Pfam" id="PF12775">
    <property type="entry name" value="AAA_7"/>
    <property type="match status" value="1"/>
</dbReference>
<keyword evidence="12" id="KW-0505">Motor protein</keyword>
<dbReference type="GO" id="GO:0005874">
    <property type="term" value="C:microtubule"/>
    <property type="evidence" value="ECO:0007669"/>
    <property type="project" value="UniProtKB-KW"/>
</dbReference>
<keyword evidence="14" id="KW-0966">Cell projection</keyword>
<feature type="compositionally biased region" description="Acidic residues" evidence="16">
    <location>
        <begin position="5656"/>
        <end position="5683"/>
    </location>
</feature>
<dbReference type="CDD" id="cd06257">
    <property type="entry name" value="DnaJ"/>
    <property type="match status" value="1"/>
</dbReference>
<feature type="domain" description="J" evidence="18">
    <location>
        <begin position="5006"/>
        <end position="5068"/>
    </location>
</feature>
<dbReference type="Gene3D" id="2.60.40.150">
    <property type="entry name" value="C2 domain"/>
    <property type="match status" value="1"/>
</dbReference>
<dbReference type="Gene3D" id="1.20.58.1120">
    <property type="match status" value="1"/>
</dbReference>
<evidence type="ECO:0000256" key="14">
    <source>
        <dbReference type="ARBA" id="ARBA00023273"/>
    </source>
</evidence>
<dbReference type="Gene3D" id="1.10.3380.10">
    <property type="entry name" value="Sec63 N-terminal domain-like domain"/>
    <property type="match status" value="1"/>
</dbReference>
<feature type="compositionally biased region" description="Basic and acidic residues" evidence="16">
    <location>
        <begin position="3798"/>
        <end position="3820"/>
    </location>
</feature>
<feature type="compositionally biased region" description="Basic and acidic residues" evidence="16">
    <location>
        <begin position="515"/>
        <end position="535"/>
    </location>
</feature>
<comment type="similarity">
    <text evidence="3">Belongs to the dynein heavy chain family.</text>
</comment>
<dbReference type="Pfam" id="PF08385">
    <property type="entry name" value="DHC_N1"/>
    <property type="match status" value="2"/>
</dbReference>
<feature type="compositionally biased region" description="Polar residues" evidence="16">
    <location>
        <begin position="1119"/>
        <end position="1136"/>
    </location>
</feature>
<dbReference type="GO" id="GO:0030286">
    <property type="term" value="C:dynein complex"/>
    <property type="evidence" value="ECO:0007669"/>
    <property type="project" value="UniProtKB-KW"/>
</dbReference>
<comment type="subcellular location">
    <subcellularLocation>
        <location evidence="1">Cytoplasm</location>
        <location evidence="1">Cytoskeleton</location>
        <location evidence="1">Cilium axoneme</location>
    </subcellularLocation>
    <subcellularLocation>
        <location evidence="2">Endoplasmic reticulum membrane</location>
        <topology evidence="2">Multi-pass membrane protein</topology>
    </subcellularLocation>
</comment>
<evidence type="ECO:0000259" key="18">
    <source>
        <dbReference type="PROSITE" id="PS50076"/>
    </source>
</evidence>
<evidence type="ECO:0000256" key="13">
    <source>
        <dbReference type="ARBA" id="ARBA00023212"/>
    </source>
</evidence>
<evidence type="ECO:0000256" key="17">
    <source>
        <dbReference type="SAM" id="Phobius"/>
    </source>
</evidence>
<keyword evidence="8" id="KW-0067">ATP-binding</keyword>
<dbReference type="SMART" id="SM00973">
    <property type="entry name" value="Sec63"/>
    <property type="match status" value="1"/>
</dbReference>
<dbReference type="SUPFAM" id="SSF52540">
    <property type="entry name" value="P-loop containing nucleoside triphosphate hydrolases"/>
    <property type="match status" value="3"/>
</dbReference>
<dbReference type="OrthoDB" id="286107at2759"/>
<keyword evidence="17" id="KW-1133">Transmembrane helix</keyword>
<feature type="compositionally biased region" description="Polar residues" evidence="16">
    <location>
        <begin position="1911"/>
        <end position="1923"/>
    </location>
</feature>
<dbReference type="Pfam" id="PF12774">
    <property type="entry name" value="AAA_6"/>
    <property type="match status" value="2"/>
</dbReference>
<feature type="compositionally biased region" description="Basic residues" evidence="16">
    <location>
        <begin position="5422"/>
        <end position="5436"/>
    </location>
</feature>
<feature type="region of interest" description="Disordered" evidence="16">
    <location>
        <begin position="3798"/>
        <end position="3836"/>
    </location>
</feature>
<evidence type="ECO:0000256" key="2">
    <source>
        <dbReference type="ARBA" id="ARBA00004477"/>
    </source>
</evidence>
<dbReference type="Gene3D" id="1.10.8.720">
    <property type="entry name" value="Region D6 of dynein motor"/>
    <property type="match status" value="1"/>
</dbReference>
<dbReference type="Gene3D" id="1.10.150.20">
    <property type="entry name" value="5' to 3' exonuclease, C-terminal subdomain"/>
    <property type="match status" value="1"/>
</dbReference>
<dbReference type="InterPro" id="IPR042222">
    <property type="entry name" value="Dynein_2_N"/>
</dbReference>
<dbReference type="PANTHER" id="PTHR46961:SF15">
    <property type="entry name" value="AAA+ ATPASE DOMAIN-CONTAINING PROTEIN"/>
    <property type="match status" value="1"/>
</dbReference>
<feature type="compositionally biased region" description="Low complexity" evidence="16">
    <location>
        <begin position="5437"/>
        <end position="5447"/>
    </location>
</feature>
<dbReference type="Proteomes" id="UP000245119">
    <property type="component" value="Linkage Group LG6"/>
</dbReference>
<feature type="region of interest" description="Disordered" evidence="16">
    <location>
        <begin position="5649"/>
        <end position="5683"/>
    </location>
</feature>
<dbReference type="Gene3D" id="1.10.287.2620">
    <property type="match status" value="1"/>
</dbReference>
<dbReference type="Pfam" id="PF18198">
    <property type="entry name" value="AAA_lid_11"/>
    <property type="match status" value="1"/>
</dbReference>
<evidence type="ECO:0000256" key="5">
    <source>
        <dbReference type="ARBA" id="ARBA00022701"/>
    </source>
</evidence>
<dbReference type="Pfam" id="PF25007">
    <property type="entry name" value="DYH2-5-8_CC"/>
    <property type="match status" value="1"/>
</dbReference>
<dbReference type="Pfam" id="PF12781">
    <property type="entry name" value="AAA_9"/>
    <property type="match status" value="1"/>
</dbReference>
<dbReference type="InterPro" id="IPR041658">
    <property type="entry name" value="AAA_lid_11"/>
</dbReference>
<dbReference type="InterPro" id="IPR026983">
    <property type="entry name" value="DHC"/>
</dbReference>
<evidence type="ECO:0000256" key="3">
    <source>
        <dbReference type="ARBA" id="ARBA00008887"/>
    </source>
</evidence>
<dbReference type="Gene3D" id="1.10.8.710">
    <property type="match status" value="1"/>
</dbReference>
<feature type="transmembrane region" description="Helical" evidence="17">
    <location>
        <begin position="5077"/>
        <end position="5101"/>
    </location>
</feature>
<dbReference type="Gene3D" id="1.20.140.100">
    <property type="entry name" value="Dynein heavy chain, N-terminal domain 2"/>
    <property type="match status" value="1"/>
</dbReference>
<evidence type="ECO:0000256" key="8">
    <source>
        <dbReference type="ARBA" id="ARBA00022840"/>
    </source>
</evidence>
<dbReference type="InterPro" id="IPR003593">
    <property type="entry name" value="AAA+_ATPase"/>
</dbReference>
<feature type="coiled-coil region" evidence="15">
    <location>
        <begin position="4126"/>
        <end position="4198"/>
    </location>
</feature>
<keyword evidence="17" id="KW-0472">Membrane</keyword>
<dbReference type="GO" id="GO:0051959">
    <property type="term" value="F:dynein light intermediate chain binding"/>
    <property type="evidence" value="ECO:0007669"/>
    <property type="project" value="InterPro"/>
</dbReference>
<dbReference type="SMART" id="SM00382">
    <property type="entry name" value="AAA"/>
    <property type="match status" value="3"/>
</dbReference>
<evidence type="ECO:0000256" key="9">
    <source>
        <dbReference type="ARBA" id="ARBA00023017"/>
    </source>
</evidence>
<dbReference type="InterPro" id="IPR056759">
    <property type="entry name" value="DYH2-5-8_CC"/>
</dbReference>
<dbReference type="InterPro" id="IPR001623">
    <property type="entry name" value="DnaJ_domain"/>
</dbReference>
<dbReference type="Pfam" id="PF02889">
    <property type="entry name" value="Sec63"/>
    <property type="match status" value="1"/>
</dbReference>
<dbReference type="InterPro" id="IPR013602">
    <property type="entry name" value="Dynein_heavy_linker"/>
</dbReference>
<feature type="region of interest" description="Disordered" evidence="16">
    <location>
        <begin position="515"/>
        <end position="536"/>
    </location>
</feature>
<feature type="compositionally biased region" description="Basic and acidic residues" evidence="16">
    <location>
        <begin position="2308"/>
        <end position="2324"/>
    </location>
</feature>
<dbReference type="InterPro" id="IPR024317">
    <property type="entry name" value="Dynein_heavy_chain_D4_dom"/>
</dbReference>
<accession>A0A2T7P747</accession>
<dbReference type="GO" id="GO:0005930">
    <property type="term" value="C:axoneme"/>
    <property type="evidence" value="ECO:0007669"/>
    <property type="project" value="UniProtKB-SubCell"/>
</dbReference>
<dbReference type="InterPro" id="IPR041228">
    <property type="entry name" value="Dynein_C"/>
</dbReference>
<dbReference type="InterPro" id="IPR013594">
    <property type="entry name" value="Dynein_heavy_tail"/>
</dbReference>
<dbReference type="Gene3D" id="1.20.1270.280">
    <property type="match status" value="1"/>
</dbReference>
<dbReference type="Gene3D" id="1.10.472.130">
    <property type="match status" value="1"/>
</dbReference>
<feature type="region of interest" description="Disordered" evidence="16">
    <location>
        <begin position="2305"/>
        <end position="2358"/>
    </location>
</feature>
<evidence type="ECO:0000256" key="4">
    <source>
        <dbReference type="ARBA" id="ARBA00022490"/>
    </source>
</evidence>
<dbReference type="SUPFAM" id="SSF158702">
    <property type="entry name" value="Sec63 N-terminal domain-like"/>
    <property type="match status" value="1"/>
</dbReference>
<evidence type="ECO:0000256" key="10">
    <source>
        <dbReference type="ARBA" id="ARBA00023054"/>
    </source>
</evidence>
<keyword evidence="10 15" id="KW-0175">Coiled coil</keyword>
<dbReference type="GO" id="GO:0005524">
    <property type="term" value="F:ATP binding"/>
    <property type="evidence" value="ECO:0007669"/>
    <property type="project" value="UniProtKB-KW"/>
</dbReference>
<dbReference type="Gene3D" id="3.10.490.20">
    <property type="match status" value="1"/>
</dbReference>
<dbReference type="GO" id="GO:0045505">
    <property type="term" value="F:dynein intermediate chain binding"/>
    <property type="evidence" value="ECO:0007669"/>
    <property type="project" value="InterPro"/>
</dbReference>
<evidence type="ECO:0000256" key="11">
    <source>
        <dbReference type="ARBA" id="ARBA00023069"/>
    </source>
</evidence>
<feature type="compositionally biased region" description="Basic and acidic residues" evidence="16">
    <location>
        <begin position="5540"/>
        <end position="5560"/>
    </location>
</feature>
<protein>
    <recommendedName>
        <fullName evidence="18">J domain-containing protein</fullName>
    </recommendedName>
</protein>
<dbReference type="FunFam" id="1.20.140.100:FF:000003">
    <property type="entry name" value="Dynein, axonemal, heavy chain 5"/>
    <property type="match status" value="1"/>
</dbReference>
<evidence type="ECO:0000256" key="7">
    <source>
        <dbReference type="ARBA" id="ARBA00022741"/>
    </source>
</evidence>
<dbReference type="Gene3D" id="3.40.50.300">
    <property type="entry name" value="P-loop containing nucleotide triphosphate hydrolases"/>
    <property type="match status" value="4"/>
</dbReference>
<dbReference type="InterPro" id="IPR035699">
    <property type="entry name" value="AAA_6"/>
</dbReference>
<dbReference type="Pfam" id="PF18199">
    <property type="entry name" value="Dynein_C"/>
    <property type="match status" value="1"/>
</dbReference>
<dbReference type="Gene3D" id="1.20.920.30">
    <property type="match status" value="1"/>
</dbReference>
<sequence length="5683" mass="647581">MDERHWWIAGKIQESFKIGGYENPSLLEDFMCEESTLGIVNRFLKAGGPCRLFFYCQNRDSGVLSTNELYVTGNLAALKDSDLEKITVLYFLRNHADKDVDPNHMERNIFCGELKHNTIEALGSLLSDVYIPLLRAQKDWGQCNDEEQSHLMHSMDKFVIALNETAATMRHSRQWILRQPENITLNDFKQQRAASLDPRFIGQYEELVTEWINPIESILFDMSDERFMDPSAGPMSELERWRRRQRLLISLTEQLKGKECKAVIAILIQAKSRLLKKWKATDAVLTDGLNDTKDKVTNQLVTACKDHIKSCTINTVEETDNLWDCVQQEVLMRDPTNTVDPQQKLLKSQVESKLKHSTRGSKGHEGNNIDVLEDGLLNRLRACLTLQSFYREALHSLRDSLGGSQNLSHFSSVSSFSQTTVRTTTGGGVTSRLPGGTFSPSKRLETLGHGVPITDEDAIMSHMDVFCSRIRKLLEVISTIAQYKKLQQTVTGIPRPRKEDLVTDDGSDQDEYAKFKKQKESKPPGERCNNRDDHPLFMITSNDRSLGAIAEENTKEIEKDIDEDMKDDVAAMNAKQSDEVYEVTNTKQGLTEDELSILRKYYPEDEEEEGPGVSAIVESHLKDMEGCMRGNVSTKTMLDVESKDKNRFDEHYSAFQGKAQELEAFLAAYLHAVFVRRMKTQIALDIITKFAPVLNRTGIKATVTDKYVEIFNWYEADLEEVQQIYECHKANPQLVRNAPPVAGAIYWSRQLLKRIEEPMKLFRDIKAVTQLADFGRIVRMYNRLATALVTFESLWFTQWKNHISQAQAGLRATLFVHHPITREIVVNADERVLELIHEAKWLTRLDIAIPESAQSVLEQEARFKKYRAHLELVLSEYSLVCQQVPHHLKPLFQPHINNVHQQLQPGLSTLAWNSMNIDAFLHQIHSATDKLKKMGQQATHIMDTQVLEMISKISSFYLYDLNTAFSKTWLAQEFWEVMCASIQEHSQQLKAYISTVVEALQRVANLLSVKKADTGKSLKDKKMAAILDNDEKEHERQLAEREEELVMDLISHYKDKIYEALLSCTTRSLAALSEATGCTGEIVRTLSPLSSHGDHSPLYGDHGSDSEDRSSSPQDESHLNSAHSRLTSAQSDRAASNVSNLSDMTWSLEHKPMEPTYLQFEVQIKFSIPNIIVEPTLDLVQNVITNVSNAILESVSDIAWLSKEGEESLYIQLAGDGSIQELQFQLSNAINELSGYVNRHLFHLSYYNFLWKDDMHGNFKEFIMADPGALAIKREVERYLYIEKKILGIPSNLPVGPVCLYSDPIKDALHGFAMTWKTTFASVLHEEAKKKLDAAVAYRTNVKGRLEQHVQTLDQLNSALHLLEELQDMENKIDGVYLPIETMYAKLREFELRLPRQEVELVDQLREQWMELLELAEQVRVILLKERRGAFEQELDKQVKTFVVEVIQFRNAFDAQGPSVPGIQPSEAVSRLQDFQLRYQIYDAKRKTLDSVSKLFGISGKPFPELERTGEELDLLSQLYGLFQKFIRFDSRFRDTLWAEVDLGGSSSEVESYWDECLALPSKLKDWDAYTDLKTKLQTYLEVFPLLQSLASKVKTNIEIEFSFLEIRNRHWLQVMQVTNSSFQLEANVFKLCHLLDIGLIKHKTEVEEICLGASQELELETKMRMTEEEWTEQVLNFEHYKRRGPMYLDKAFTQRLLEQLEDAEALLATMLTSKYIGPLRDETATWAEKLKEVAEVLELWLEVQDLWQYLEAVFSNSIAVRELPQEAKRFARIDKGWTKMMKRAFDTRNVLQCCHGGEVPKAVVLRHIQEELEICFKSLVGYLDNKRRSFPRFYFVSDPVLLALLSHPNDLESVRPYLRSLFMQIHDVKLEKKHDSGLDDSGSDDIRDGHQGRSSRTPGLSPHDRGRAPSQMSSLQPRSTTPPIIDKRLHQHFKINPSVLQHAPSMLPSEGLVDDITEMDATAVLSADGEVLPLAEKVNLVDGVEVWLGKLRDSVGQTLQEMNLSVVNDCNSGIVMDEWAYKQSMYLRDVLENISTRKLRETTDFEWRRSIRCYMHPPEEKCQEPMLWILDTPYQYGWEFYGADCGAALTPITERCFLSMSMALSRCLGVRITGPVGVGKTETIKGLANILGNFVGVFQCSSVFNPINIGKISQGIAMDGCWGCFDEGQMLSKDALAVLMDHIQAIISAMRAKQNFMYLVDGAEIPIKKNVGLFMTSNPTHSLPEAGVPHDIVGSFRTVSLVKPDIGQILKAKCSALGFRAPNILALRLKVMSELVKDQLPQDYQHFFSAWVLGSVLKRASQKRRSLRDDRLSDREKRDDPSRCDSANSEVPPTRLTTHGSSLGVGSKQPGQMNMRKGGTPNPMTAAGKLEHAIVFQTIEEMISPRLSGEDLSIFRTIVKDCFVGLPDPPTTVSSAKSRTIDIESAIESKAQSLGHIAHKPWIAKCMQLYNLSQVHHGIIVAGKSGTGKSTCIETVVEALCVQARGMSRQSHASKSSVASENMHKLQRIYPLMVDDLSLMFGSLSHGDWVDGIVTSAIRKANRNQSTTWLCLDGQLTPAWVDNFNSILSSEKVLHQLNGDKLFLSDNVIVLFETDSLTNASPSAVARSGILFMDQDTIGWKPMAEAWLESRTHQEVHVLQRAFQKTLDPITNFVLHEAKPRLRLSEVGMFRTCLGLLSAMLADNIEIGGELHIERLYLFCLIWTYGGLLDAADRKAFSDLLTTLSTALPDDDRDICVFDYYVDESGEWDPWHSRVPETVFTDNQDLLGEVFIDTVDTIRTHILMEFAAASGQNVLLVGPRGAGKTALIDTIINAQDPQTSVCKRLVFSGASTATQLHQFVESNIFHRQGFVYGAKENKKLKVFIDDINLPSAQQDGVQRCNELLRQLLDNKVLCTLQKPFELQIVEGLTVFSAMALADHPSVSNRVLTERLRRHFAVFSLPAAQGEPLKSVVHGILEANMTQHESPGLDLDLHNALVRMSCDMLLAVQSVLKPTPVSGRHHYLFTLKDISKCFQCLKRLPDESKADETMVISLWRHEIMRIMRDRISRSTDLLWFDDKLHQVFSQHWSKLEEKFAEYFVTFPTDARIYQRPLTTHGTKQVKVMLQPVENLGDLHTCLNTHLTRYNEEFGNVRLDIMLSDFTIAHVVRMHRILSFHHGFLLLNRGNMLLIGAVGSHLSRLCRLALHVADIPIHKIDTSKQSNFFDGLRSAIRLSGSEGKIITLLCTARDLNDPVYLDAINSLLISGEYPHLFSNDEIDGLLQAIHPAMKREFPSSSIDPMKFFVSRVKSNLHIIVCLQPSHPLLKSAYNMYPGLLSGCQMNWFCDWPQEALMGEASYFIAKHQLTQEFENLRDSITTCLANIHSFMLRDCKQLPWAGDLSPEITLSTVKVHDRKKDQVKVQTSKVPNLPYSKTILHERIKQRHRNTKILASNEVYVGPNTYRRFMDCFKYLYVTKSQQRTESVEQLKKVLTTLDKTRADAKKPAARTADLLQRLTNKATVLEKLKAKVGLSKSLDAYLHLTEFEVEEVEEDELLKAEEYDDYDKEFDKMREATLKTRQVQAKEEYADAQKRVDECRQQLEYARSQVYVWKSKVDRQCIERLKAFQTPPVLVGQVMEMVMILIGKRLPSQRIQEVRENPGKEDLSSRMSSSSSSTKILVKKTKPTKDGDRFDRSQWKSMQLTMNDSLKFVDMLHNVSWEDGLPHDVLQAVESYLAISPDGQLGVTGEGSMLENASDKTFQATKQSIQVAQGRPSGITISAAKYSSEDCATLVQYTIAIVEYTRRCLPLKTATERMNELEREIEENERQQKQAEQEPKKEEKKEEEEMEEELSEVDLPRIQEEVNQLQQEFDQSVVEKHSLQMELQSMNERLKAASELVDSLKDQEAGWRQQAKDNGSNELLLANCLAAAGFLTYCGAVNIDTRLRIGEFFMQVCEHHGLPLHKKLLFRNMELFEFLYTPLNVMKLQMIRLPTTKLMLENSCFLMQEESTTAWPLICDPTSRVLTWLRGLYKERELVEVKYHEIRSQLENCLADGIPLLVTDCDVNQLVSDLRFVDVIQSCVCFIKGKCRFKVIVTDHEVECDPKFRLFLHTTSEPQTVPHQLAAYTSTLFYQQSRQCIEEELLDTFMVQEKARLENESSALRQEKEENMLMSERLERHMRDKLSSDVRLMNDLQATRRLAELKKQYDETQENLARIATGENSIFKAREGFRVIAQRAAICFDTTQYMREINPLYQTSFNQFEELFKAAISHSDRLAVKALIDKLTFSAYTTTARSLLERDRLLYSLLLAIEVEDSLNNLGPGERDFLVSPNYSSVVMSSLGSIQPPDSRIVQAKKPFDWMTEDQFHNLQVLATHFEWFQEMFDRMPKDGRETQWRNLCESDSPELQSLPDKMDEESVNFTVGEFKDPLFVTGADGTQVPRVTSWTGIRYILAEVVYGSHITDPVDQQSLSAMVDYWVSPTAIKKEFEVARLKYRHPTTFFNPNVRLNTLIQALDGIGNLFLDVPEGCHLHPNVETLLGDDQYIFTRLNRIFDVMPSTPTLSHKLFPRPPTPFIGPPLAGISYQSNNPSVVEQGLFSTASYATYKMRKDVELWEICYNMLQRVPKSYNKEYIVERVKKIGGFTTFNNFIMKELETMYKLLSEIRSSLQAIKVATESNALGDQMSDHTLSVADDLFHLRIPQLWCDMSGFSAPPLTWGLGQWLAELQSRCHHFERILSLGRERMPFYWLGAFFNPRGLLALIKQESIRNFAGDRSGYFEQFVFQTEVTARDKDHLRDPPQEGMFVHGIYIWGCTWEKTTGELQDSPPRTSCAALPVVHLTCWPAGEKPIVQEDGNGGWGLLSGSRLMRHGERGETVWQVAQCPNTTQQGSEGGRPFACVCGNLAAQWRATVSEARSSFMLTVLRVDEGVEFLVYPPAADPSLNKNSTNDCRNFGGKESVQFTAGVLNKTAKKRGVCSCPPCVKKNQIRKKEESTLKPTIIKGALIIGWIIFFLLAYKVSRIQLDYVEYDPFSELEIDREASQSEIRRAYRRLSLIYHPDKETGDQKKFMRIAKAYAALTDEESRKNWQEYGNPDGPEGELWFVLAAYGLVFIIILPIVVGVWWYRSIKFSSDQVLLETNRLYFYFISKTPNMILKRAMMILAASCEFSRMYNTEVQERPSDNEEVPSLMKILGSIQEKNRERPLCLPYSVKARVLLLAHFHRHPLNEHTLAPDQAYVLKKCPYLINEMINVCATLVAMAMSGRVQQPPRLETIENLMKLSQMIVQALNEKASPLQQLPHITPDMLRHFTNRKRDIRHIRDLVAMKDEERRQILRSLSDAEYLDVVTVSSNMPHIQMKIRTEVLDEEDPTTITAGSIVTVTVNLVRNVLGVPFDKDFAPAESLYEDDPPKIDENVEEDEHDDKEDKQDGIDGGSPDRKPKAWEKQKKTKKKGGKTKKKVKQPYQWKAAAQARADKENAAAAAAAAKSSASLAENAKSKTKAVMHETPEEEEESRGDVSESRDESSGSEDEQKMEAGGGVDDKLVEKRKEEKEKEEEEDDDDDWDNYRMESKKENSLETRKKESHPVHCPFFPAEKQEGWWLYVANRKQALLVTVPVYVCSLKDKEEVKVKFSAPNKPGKYQYSVILRSDSYYADFDQELSIKLDVKEAKIVTDHPQWNISDDEDKEKNDDESEEEEDSDYSSEDGSD</sequence>
<dbReference type="SMART" id="SM00271">
    <property type="entry name" value="DnaJ"/>
    <property type="match status" value="1"/>
</dbReference>
<feature type="region of interest" description="Disordered" evidence="16">
    <location>
        <begin position="3635"/>
        <end position="3670"/>
    </location>
</feature>
<dbReference type="InterPro" id="IPR042219">
    <property type="entry name" value="AAA_lid_11_sf"/>
</dbReference>
<evidence type="ECO:0000256" key="15">
    <source>
        <dbReference type="SAM" id="Coils"/>
    </source>
</evidence>
<comment type="caution">
    <text evidence="19">The sequence shown here is derived from an EMBL/GenBank/DDBJ whole genome shotgun (WGS) entry which is preliminary data.</text>
</comment>
<feature type="compositionally biased region" description="Basic and acidic residues" evidence="16">
    <location>
        <begin position="3635"/>
        <end position="3644"/>
    </location>
</feature>
<dbReference type="InterPro" id="IPR036869">
    <property type="entry name" value="J_dom_sf"/>
</dbReference>
<dbReference type="Gene3D" id="1.10.8.1220">
    <property type="match status" value="1"/>
</dbReference>
<dbReference type="FunFam" id="1.10.287.2620:FF:000001">
    <property type="entry name" value="Cytoplasmic dynein heavy chain 1"/>
    <property type="match status" value="1"/>
</dbReference>
<dbReference type="PROSITE" id="PS50076">
    <property type="entry name" value="DNAJ_2"/>
    <property type="match status" value="1"/>
</dbReference>
<keyword evidence="6" id="KW-0677">Repeat</keyword>
<dbReference type="Gene3D" id="1.20.920.20">
    <property type="match status" value="1"/>
</dbReference>
<feature type="coiled-coil region" evidence="15">
    <location>
        <begin position="3856"/>
        <end position="3883"/>
    </location>
</feature>
<dbReference type="InterPro" id="IPR014756">
    <property type="entry name" value="Ig_E-set"/>
</dbReference>
<feature type="compositionally biased region" description="Acidic residues" evidence="16">
    <location>
        <begin position="5528"/>
        <end position="5539"/>
    </location>
</feature>
<dbReference type="Gene3D" id="1.10.287.110">
    <property type="entry name" value="DnaJ domain"/>
    <property type="match status" value="1"/>
</dbReference>
<dbReference type="Gene3D" id="3.20.180.20">
    <property type="entry name" value="Dynein heavy chain, N-terminal domain 2"/>
    <property type="match status" value="1"/>
</dbReference>
<dbReference type="InterPro" id="IPR004179">
    <property type="entry name" value="Sec63-dom"/>
</dbReference>